<dbReference type="RefSeq" id="WP_106384024.1">
    <property type="nucleotide sequence ID" value="NZ_PVSZ01000008.1"/>
</dbReference>
<accession>A0A2T0G543</accession>
<dbReference type="Proteomes" id="UP000238573">
    <property type="component" value="Unassembled WGS sequence"/>
</dbReference>
<dbReference type="Pfam" id="PF08240">
    <property type="entry name" value="ADH_N"/>
    <property type="match status" value="1"/>
</dbReference>
<dbReference type="Gene3D" id="3.40.50.720">
    <property type="entry name" value="NAD(P)-binding Rossmann-like Domain"/>
    <property type="match status" value="1"/>
</dbReference>
<dbReference type="Gene3D" id="3.90.180.10">
    <property type="entry name" value="Medium-chain alcohol dehydrogenases, catalytic domain"/>
    <property type="match status" value="1"/>
</dbReference>
<feature type="domain" description="Enoyl reductase (ER)" evidence="1">
    <location>
        <begin position="10"/>
        <end position="317"/>
    </location>
</feature>
<evidence type="ECO:0000313" key="2">
    <source>
        <dbReference type="EMBL" id="PRT71182.1"/>
    </source>
</evidence>
<dbReference type="InterPro" id="IPR020843">
    <property type="entry name" value="ER"/>
</dbReference>
<sequence>MMKAMVYRGGNLGNAFEVKEIKRPIPKEHQILVKVNYSSLNNVDYERFKGKKLSLFARATLLFGGKGKILGGEVSGQVEAVGEQVQNFKKGDEVFGQTLGFMAFGAWAEYALLEKKQTVLKPSYLSYEEAAVLASASKTAIGALCTGQLQSGQSVLIYGASGGVGHLLVCYAKALGASITGVCSQRNLKMATDLGCDRVIDYQHDDFEKAAGKDDLILAVNGHVDLKILKAHLKKDGILVGVGASYLPASFLQSFFSKRVRYFSYFLKPRAAYYNEMQMLVMKKEIKPFIDKVYPITQVSQAIQYVMNEHPQGKIALRMHF</sequence>
<comment type="caution">
    <text evidence="2">The sequence shown here is derived from an EMBL/GenBank/DDBJ whole genome shotgun (WGS) entry which is preliminary data.</text>
</comment>
<dbReference type="PANTHER" id="PTHR44013:SF1">
    <property type="entry name" value="ZINC-TYPE ALCOHOL DEHYDROGENASE-LIKE PROTEIN C16A3.02C"/>
    <property type="match status" value="1"/>
</dbReference>
<organism evidence="2 3">
    <name type="scientific">Streptococcus anginosus</name>
    <dbReference type="NCBI Taxonomy" id="1328"/>
    <lineage>
        <taxon>Bacteria</taxon>
        <taxon>Bacillati</taxon>
        <taxon>Bacillota</taxon>
        <taxon>Bacilli</taxon>
        <taxon>Lactobacillales</taxon>
        <taxon>Streptococcaceae</taxon>
        <taxon>Streptococcus</taxon>
        <taxon>Streptococcus anginosus group</taxon>
    </lineage>
</organism>
<dbReference type="EMBL" id="PVSZ01000008">
    <property type="protein sequence ID" value="PRT71182.1"/>
    <property type="molecule type" value="Genomic_DNA"/>
</dbReference>
<protein>
    <submittedName>
        <fullName evidence="2">Alcohol dehydrogenase</fullName>
    </submittedName>
</protein>
<evidence type="ECO:0000259" key="1">
    <source>
        <dbReference type="SMART" id="SM00829"/>
    </source>
</evidence>
<dbReference type="InterPro" id="IPR013154">
    <property type="entry name" value="ADH-like_N"/>
</dbReference>
<dbReference type="SUPFAM" id="SSF50129">
    <property type="entry name" value="GroES-like"/>
    <property type="match status" value="1"/>
</dbReference>
<dbReference type="InterPro" id="IPR036291">
    <property type="entry name" value="NAD(P)-bd_dom_sf"/>
</dbReference>
<evidence type="ECO:0000313" key="3">
    <source>
        <dbReference type="Proteomes" id="UP000238573"/>
    </source>
</evidence>
<gene>
    <name evidence="2" type="ORF">C6A27_02890</name>
</gene>
<dbReference type="GO" id="GO:0016491">
    <property type="term" value="F:oxidoreductase activity"/>
    <property type="evidence" value="ECO:0007669"/>
    <property type="project" value="InterPro"/>
</dbReference>
<proteinExistence type="predicted"/>
<dbReference type="CDD" id="cd08267">
    <property type="entry name" value="MDR1"/>
    <property type="match status" value="1"/>
</dbReference>
<dbReference type="SUPFAM" id="SSF51735">
    <property type="entry name" value="NAD(P)-binding Rossmann-fold domains"/>
    <property type="match status" value="1"/>
</dbReference>
<dbReference type="PANTHER" id="PTHR44013">
    <property type="entry name" value="ZINC-TYPE ALCOHOL DEHYDROGENASE-LIKE PROTEIN C16A3.02C"/>
    <property type="match status" value="1"/>
</dbReference>
<reference evidence="2 3" key="1">
    <citation type="journal article" date="1993" name="J. Dent. Res.">
        <title>The isolation and characterization of milleri group streptococci from dental periapical abscesses.</title>
        <authorList>
            <person name="Fisher L.E."/>
            <person name="Russell R.R."/>
        </authorList>
    </citation>
    <scope>NUCLEOTIDE SEQUENCE [LARGE SCALE GENOMIC DNA]</scope>
    <source>
        <strain evidence="2 3">OUP21</strain>
    </source>
</reference>
<name>A0A2T0G543_STRAP</name>
<dbReference type="InterPro" id="IPR052733">
    <property type="entry name" value="Chloroplast_QOR"/>
</dbReference>
<dbReference type="AlphaFoldDB" id="A0A2T0G543"/>
<dbReference type="SMART" id="SM00829">
    <property type="entry name" value="PKS_ER"/>
    <property type="match status" value="1"/>
</dbReference>
<dbReference type="InterPro" id="IPR011032">
    <property type="entry name" value="GroES-like_sf"/>
</dbReference>
<dbReference type="Pfam" id="PF13602">
    <property type="entry name" value="ADH_zinc_N_2"/>
    <property type="match status" value="1"/>
</dbReference>